<gene>
    <name evidence="2" type="ORF">EST38_g1040</name>
</gene>
<feature type="compositionally biased region" description="Polar residues" evidence="1">
    <location>
        <begin position="1"/>
        <end position="17"/>
    </location>
</feature>
<evidence type="ECO:0000256" key="1">
    <source>
        <dbReference type="SAM" id="MobiDB-lite"/>
    </source>
</evidence>
<evidence type="ECO:0000313" key="3">
    <source>
        <dbReference type="Proteomes" id="UP000290288"/>
    </source>
</evidence>
<sequence>MTTQASDSNEPPTNVDETMTPDDPQRTAGPSLRVRPLTSRQERRLVTYLDERFLQCTRNFKKRAELSSTLRTLPDYLEEVRHLLALILQIPPADPSTSLRIFYLLRLTGDVLSSIPGYRLTKPVSDPLEPVELAEKFDKLVLDSQRIRDTLRDLLDFLDDLDQAWLAVLQGQVWDPETAEGVSLQVGLQRITESSSPDGNPEGPSGQMDVEYKTTPPSQTDVTRLRSLLMTGESGLEEWLLNEKVAQQGGQGDDLTAMLDRMGLLDEFDDIFTRTLDFLGGFGGDDAQLNERLGPEVPMGPCGAA</sequence>
<organism evidence="2 3">
    <name type="scientific">Candolleomyces aberdarensis</name>
    <dbReference type="NCBI Taxonomy" id="2316362"/>
    <lineage>
        <taxon>Eukaryota</taxon>
        <taxon>Fungi</taxon>
        <taxon>Dikarya</taxon>
        <taxon>Basidiomycota</taxon>
        <taxon>Agaricomycotina</taxon>
        <taxon>Agaricomycetes</taxon>
        <taxon>Agaricomycetidae</taxon>
        <taxon>Agaricales</taxon>
        <taxon>Agaricineae</taxon>
        <taxon>Psathyrellaceae</taxon>
        <taxon>Candolleomyces</taxon>
    </lineage>
</organism>
<feature type="region of interest" description="Disordered" evidence="1">
    <location>
        <begin position="191"/>
        <end position="219"/>
    </location>
</feature>
<reference evidence="2 3" key="1">
    <citation type="submission" date="2019-01" db="EMBL/GenBank/DDBJ databases">
        <title>Draft genome sequence of Psathyrella aberdarensis IHI B618.</title>
        <authorList>
            <person name="Buettner E."/>
            <person name="Kellner H."/>
        </authorList>
    </citation>
    <scope>NUCLEOTIDE SEQUENCE [LARGE SCALE GENOMIC DNA]</scope>
    <source>
        <strain evidence="2 3">IHI B618</strain>
    </source>
</reference>
<evidence type="ECO:0000313" key="2">
    <source>
        <dbReference type="EMBL" id="RXW24830.1"/>
    </source>
</evidence>
<protein>
    <submittedName>
        <fullName evidence="2">Uncharacterized protein</fullName>
    </submittedName>
</protein>
<dbReference type="AlphaFoldDB" id="A0A4Q2DW03"/>
<dbReference type="OrthoDB" id="2574879at2759"/>
<comment type="caution">
    <text evidence="2">The sequence shown here is derived from an EMBL/GenBank/DDBJ whole genome shotgun (WGS) entry which is preliminary data.</text>
</comment>
<dbReference type="EMBL" id="SDEE01000013">
    <property type="protein sequence ID" value="RXW24830.1"/>
    <property type="molecule type" value="Genomic_DNA"/>
</dbReference>
<proteinExistence type="predicted"/>
<dbReference type="Proteomes" id="UP000290288">
    <property type="component" value="Unassembled WGS sequence"/>
</dbReference>
<keyword evidence="3" id="KW-1185">Reference proteome</keyword>
<feature type="region of interest" description="Disordered" evidence="1">
    <location>
        <begin position="1"/>
        <end position="36"/>
    </location>
</feature>
<name>A0A4Q2DW03_9AGAR</name>
<accession>A0A4Q2DW03</accession>